<keyword evidence="4 6" id="KW-1133">Transmembrane helix</keyword>
<organism evidence="7 8">
    <name type="scientific">Falsiroseomonas selenitidurans</name>
    <dbReference type="NCBI Taxonomy" id="2716335"/>
    <lineage>
        <taxon>Bacteria</taxon>
        <taxon>Pseudomonadati</taxon>
        <taxon>Pseudomonadota</taxon>
        <taxon>Alphaproteobacteria</taxon>
        <taxon>Acetobacterales</taxon>
        <taxon>Roseomonadaceae</taxon>
        <taxon>Falsiroseomonas</taxon>
    </lineage>
</organism>
<evidence type="ECO:0000256" key="3">
    <source>
        <dbReference type="ARBA" id="ARBA00022692"/>
    </source>
</evidence>
<sequence>MNRAPLSILLLLALLLALLWLAPDVPLLGFGAVLLAIAFHAAARPLMRHAGMNEPTAVLVVVVTLVLLLAFGVWMGAGPLATQVAQLAEELPRSLSEARETVAAQPWGPAVLNQVDPQQALDRMQGQAVSAATGTLGVLSNTVLVPLLAVYLAVSPGTYRNGLVALLGPNTRSEAQDALQEMGHVLRGWLLGQGFAMTVTGLAIWAGLWLIGMPLALPLALIAAVLGFIPVLGPVLAAIPAVLLALSQDPWLALWVAGVFLVVQFIEGNILTPLVQSSAADLAPALLLLAQLLMGVLFGLIGVALAAPGLVVAMVLVRRGYIKGWLEQR</sequence>
<dbReference type="Pfam" id="PF01594">
    <property type="entry name" value="AI-2E_transport"/>
    <property type="match status" value="1"/>
</dbReference>
<reference evidence="7 8" key="1">
    <citation type="submission" date="2020-03" db="EMBL/GenBank/DDBJ databases">
        <title>Roseomonas selenitidurans sp. nov. isolated from urban soil.</title>
        <authorList>
            <person name="Liu H."/>
        </authorList>
    </citation>
    <scope>NUCLEOTIDE SEQUENCE [LARGE SCALE GENOMIC DNA]</scope>
    <source>
        <strain evidence="7 8">BU-1</strain>
    </source>
</reference>
<comment type="subcellular location">
    <subcellularLocation>
        <location evidence="1">Membrane</location>
        <topology evidence="1">Multi-pass membrane protein</topology>
    </subcellularLocation>
</comment>
<proteinExistence type="inferred from homology"/>
<dbReference type="PANTHER" id="PTHR21716">
    <property type="entry name" value="TRANSMEMBRANE PROTEIN"/>
    <property type="match status" value="1"/>
</dbReference>
<comment type="caution">
    <text evidence="7">The sequence shown here is derived from an EMBL/GenBank/DDBJ whole genome shotgun (WGS) entry which is preliminary data.</text>
</comment>
<feature type="transmembrane region" description="Helical" evidence="6">
    <location>
        <begin position="29"/>
        <end position="46"/>
    </location>
</feature>
<dbReference type="Proteomes" id="UP000787635">
    <property type="component" value="Unassembled WGS sequence"/>
</dbReference>
<evidence type="ECO:0000313" key="7">
    <source>
        <dbReference type="EMBL" id="NKC33744.1"/>
    </source>
</evidence>
<name>A0ABX1E971_9PROT</name>
<evidence type="ECO:0000256" key="1">
    <source>
        <dbReference type="ARBA" id="ARBA00004141"/>
    </source>
</evidence>
<evidence type="ECO:0000256" key="5">
    <source>
        <dbReference type="ARBA" id="ARBA00023136"/>
    </source>
</evidence>
<feature type="transmembrane region" description="Helical" evidence="6">
    <location>
        <begin position="292"/>
        <end position="317"/>
    </location>
</feature>
<feature type="transmembrane region" description="Helical" evidence="6">
    <location>
        <begin position="189"/>
        <end position="211"/>
    </location>
</feature>
<evidence type="ECO:0000256" key="2">
    <source>
        <dbReference type="ARBA" id="ARBA00009773"/>
    </source>
</evidence>
<evidence type="ECO:0000256" key="6">
    <source>
        <dbReference type="SAM" id="Phobius"/>
    </source>
</evidence>
<dbReference type="InterPro" id="IPR002549">
    <property type="entry name" value="AI-2E-like"/>
</dbReference>
<keyword evidence="3 6" id="KW-0812">Transmembrane</keyword>
<protein>
    <submittedName>
        <fullName evidence="7">AI-2E family transporter</fullName>
    </submittedName>
</protein>
<feature type="transmembrane region" description="Helical" evidence="6">
    <location>
        <begin position="217"/>
        <end position="245"/>
    </location>
</feature>
<dbReference type="EMBL" id="JAAVNE010000053">
    <property type="protein sequence ID" value="NKC33744.1"/>
    <property type="molecule type" value="Genomic_DNA"/>
</dbReference>
<accession>A0ABX1E971</accession>
<feature type="transmembrane region" description="Helical" evidence="6">
    <location>
        <begin position="252"/>
        <end position="272"/>
    </location>
</feature>
<dbReference type="PANTHER" id="PTHR21716:SF62">
    <property type="entry name" value="TRANSPORT PROTEIN YDBI-RELATED"/>
    <property type="match status" value="1"/>
</dbReference>
<comment type="similarity">
    <text evidence="2">Belongs to the autoinducer-2 exporter (AI-2E) (TC 2.A.86) family.</text>
</comment>
<dbReference type="RefSeq" id="WP_168034467.1">
    <property type="nucleotide sequence ID" value="NZ_JAAVNE010000053.1"/>
</dbReference>
<keyword evidence="5 6" id="KW-0472">Membrane</keyword>
<feature type="transmembrane region" description="Helical" evidence="6">
    <location>
        <begin position="58"/>
        <end position="77"/>
    </location>
</feature>
<feature type="transmembrane region" description="Helical" evidence="6">
    <location>
        <begin position="131"/>
        <end position="154"/>
    </location>
</feature>
<keyword evidence="8" id="KW-1185">Reference proteome</keyword>
<gene>
    <name evidence="7" type="ORF">HEQ75_22970</name>
</gene>
<evidence type="ECO:0000256" key="4">
    <source>
        <dbReference type="ARBA" id="ARBA00022989"/>
    </source>
</evidence>
<evidence type="ECO:0000313" key="8">
    <source>
        <dbReference type="Proteomes" id="UP000787635"/>
    </source>
</evidence>